<keyword evidence="3" id="KW-1185">Reference proteome</keyword>
<feature type="compositionally biased region" description="Basic and acidic residues" evidence="1">
    <location>
        <begin position="453"/>
        <end position="467"/>
    </location>
</feature>
<protein>
    <submittedName>
        <fullName evidence="2">Uncharacterized protein</fullName>
    </submittedName>
</protein>
<dbReference type="Proteomes" id="UP001271007">
    <property type="component" value="Unassembled WGS sequence"/>
</dbReference>
<comment type="caution">
    <text evidence="2">The sequence shown here is derived from an EMBL/GenBank/DDBJ whole genome shotgun (WGS) entry which is preliminary data.</text>
</comment>
<dbReference type="AlphaFoldDB" id="A0AAJ0G6Y5"/>
<dbReference type="InterPro" id="IPR038883">
    <property type="entry name" value="AN11006-like"/>
</dbReference>
<dbReference type="PANTHER" id="PTHR42085:SF2">
    <property type="entry name" value="F-BOX DOMAIN-CONTAINING PROTEIN"/>
    <property type="match status" value="1"/>
</dbReference>
<dbReference type="EMBL" id="JAWDJX010000032">
    <property type="protein sequence ID" value="KAK3050386.1"/>
    <property type="molecule type" value="Genomic_DNA"/>
</dbReference>
<proteinExistence type="predicted"/>
<dbReference type="PANTHER" id="PTHR42085">
    <property type="entry name" value="F-BOX DOMAIN-CONTAINING PROTEIN"/>
    <property type="match status" value="1"/>
</dbReference>
<evidence type="ECO:0000256" key="1">
    <source>
        <dbReference type="SAM" id="MobiDB-lite"/>
    </source>
</evidence>
<feature type="region of interest" description="Disordered" evidence="1">
    <location>
        <begin position="150"/>
        <end position="203"/>
    </location>
</feature>
<feature type="compositionally biased region" description="Basic residues" evidence="1">
    <location>
        <begin position="171"/>
        <end position="182"/>
    </location>
</feature>
<evidence type="ECO:0000313" key="3">
    <source>
        <dbReference type="Proteomes" id="UP001271007"/>
    </source>
</evidence>
<feature type="region of interest" description="Disordered" evidence="1">
    <location>
        <begin position="580"/>
        <end position="646"/>
    </location>
</feature>
<name>A0AAJ0G6Y5_9PEZI</name>
<accession>A0AAJ0G6Y5</accession>
<evidence type="ECO:0000313" key="2">
    <source>
        <dbReference type="EMBL" id="KAK3050386.1"/>
    </source>
</evidence>
<feature type="compositionally biased region" description="Polar residues" evidence="1">
    <location>
        <begin position="391"/>
        <end position="403"/>
    </location>
</feature>
<organism evidence="2 3">
    <name type="scientific">Extremus antarcticus</name>
    <dbReference type="NCBI Taxonomy" id="702011"/>
    <lineage>
        <taxon>Eukaryota</taxon>
        <taxon>Fungi</taxon>
        <taxon>Dikarya</taxon>
        <taxon>Ascomycota</taxon>
        <taxon>Pezizomycotina</taxon>
        <taxon>Dothideomycetes</taxon>
        <taxon>Dothideomycetidae</taxon>
        <taxon>Mycosphaerellales</taxon>
        <taxon>Extremaceae</taxon>
        <taxon>Extremus</taxon>
    </lineage>
</organism>
<feature type="region of interest" description="Disordered" evidence="1">
    <location>
        <begin position="379"/>
        <end position="536"/>
    </location>
</feature>
<reference evidence="2" key="1">
    <citation type="submission" date="2023-04" db="EMBL/GenBank/DDBJ databases">
        <title>Black Yeasts Isolated from many extreme environments.</title>
        <authorList>
            <person name="Coleine C."/>
            <person name="Stajich J.E."/>
            <person name="Selbmann L."/>
        </authorList>
    </citation>
    <scope>NUCLEOTIDE SEQUENCE</scope>
    <source>
        <strain evidence="2">CCFEE 5312</strain>
    </source>
</reference>
<feature type="compositionally biased region" description="Low complexity" evidence="1">
    <location>
        <begin position="632"/>
        <end position="646"/>
    </location>
</feature>
<gene>
    <name evidence="2" type="ORF">LTR09_008297</name>
</gene>
<sequence>MKLWLMSSVERKRNEVREVTVVNTAVGGSPVLSPSYPEHLRGDTLEHDVLDDDVLEHDALEHDALEHDALERDTLADGVLEDDAHDERAAGYEACPSLKRWKLNGVGESAAFQFTPQSCGTQEGPKLSEDISYAISPRVSTISPCEYGSTAHHARNQDAAGKFNHRERPRQSSRVRKQKKSRTPATVQPDFPKPLGTPARYGRDKGTWVATRLPPYALHSTKTYATRSREERMQYEEAGLYHKPRCANREALQQRSIVGERTVLTIGEDSPAISTPFPRPDGYDGAEDVPARPLLNIVELSMPPAEASSADVMSIAYHARNQDEVAKSNYKEHPIQSGGAEKQIENLRLATLESLGPGTGSGEIPDFPSMAKRSVLAEDDFPTPDELPTGHNWNKATGVSTDPPQYLPTIFSAKEDPPSGLHRLSKSSSVPGEGTTMPINRLSGGVGNSRKRKLDEFREPTAGREEIPTPLWPPYGVSTYREHPRQSSRVRKQNEIREMATLGTLAQPLEHEDVYDEGGRTPARPSACPPQAFNDTLSNATEDFTMPFNMSTEHDLSKVVVVSGGPSPYTYYVPAAREDSPMLSGPSSEPRQPYGPSSLPSEDEGYGSGEDTGVPVGQSSDADEVYASEGDSTMSACASTSTSQTHADAAMVPASSRLTFYALPGEIRNAIYRLVLFQGGDKQFTATTDSVFQEPPLLRTCKQIRSEAGSIFWKDTKFRVSVNDFHPAVLRRFEERLRWVPYRDQVQFCQASGTFFARTWPNLLVWLHLYHRGNGKVNSSRRGMNYGIEDMIRFVCSCHQWEVIFIRCMFVVAKAMRPQSWKATKRVLEWQRDHLLNVVNPDWKTT</sequence>